<reference evidence="2" key="3">
    <citation type="submission" date="2016-07" db="EMBL/GenBank/DDBJ databases">
        <title>Evolution of pathogenesis and genome organization in the Tremellales.</title>
        <authorList>
            <person name="Cuomo C."/>
            <person name="Litvintseva A."/>
            <person name="Heitman J."/>
            <person name="Chen Y."/>
            <person name="Sun S."/>
            <person name="Springer D."/>
            <person name="Dromer F."/>
            <person name="Young S."/>
            <person name="Zeng Q."/>
            <person name="Chapman S."/>
            <person name="Gujja S."/>
            <person name="Saif S."/>
            <person name="Birren B."/>
        </authorList>
    </citation>
    <scope>NUCLEOTIDE SEQUENCE</scope>
    <source>
        <strain evidence="2">CBS 10737</strain>
    </source>
</reference>
<feature type="compositionally biased region" description="Polar residues" evidence="1">
    <location>
        <begin position="256"/>
        <end position="274"/>
    </location>
</feature>
<feature type="compositionally biased region" description="Polar residues" evidence="1">
    <location>
        <begin position="283"/>
        <end position="292"/>
    </location>
</feature>
<dbReference type="KEGG" id="kpin:30169720"/>
<dbReference type="RefSeq" id="XP_019013286.1">
    <property type="nucleotide sequence ID" value="XM_019153125.1"/>
</dbReference>
<dbReference type="AlphaFoldDB" id="A0A1B9I990"/>
<dbReference type="EMBL" id="KI894008">
    <property type="protein sequence ID" value="OCF52067.1"/>
    <property type="molecule type" value="Genomic_DNA"/>
</dbReference>
<feature type="region of interest" description="Disordered" evidence="1">
    <location>
        <begin position="256"/>
        <end position="295"/>
    </location>
</feature>
<feature type="compositionally biased region" description="Basic and acidic residues" evidence="1">
    <location>
        <begin position="43"/>
        <end position="57"/>
    </location>
</feature>
<reference evidence="3" key="4">
    <citation type="submission" date="2024-02" db="EMBL/GenBank/DDBJ databases">
        <title>Comparative genomics of Cryptococcus and Kwoniella reveals pathogenesis evolution and contrasting modes of karyotype evolution via chromosome fusion or intercentromeric recombination.</title>
        <authorList>
            <person name="Coelho M.A."/>
            <person name="David-Palma M."/>
            <person name="Shea T."/>
            <person name="Bowers K."/>
            <person name="McGinley-Smith S."/>
            <person name="Mohammad A.W."/>
            <person name="Gnirke A."/>
            <person name="Yurkov A.M."/>
            <person name="Nowrousian M."/>
            <person name="Sun S."/>
            <person name="Cuomo C.A."/>
            <person name="Heitman J."/>
        </authorList>
    </citation>
    <scope>NUCLEOTIDE SEQUENCE</scope>
    <source>
        <strain evidence="3">CBS 10737</strain>
    </source>
</reference>
<keyword evidence="4" id="KW-1185">Reference proteome</keyword>
<feature type="compositionally biased region" description="Low complexity" evidence="1">
    <location>
        <begin position="1"/>
        <end position="16"/>
    </location>
</feature>
<accession>A0A1B9I990</accession>
<feature type="region of interest" description="Disordered" evidence="1">
    <location>
        <begin position="1"/>
        <end position="21"/>
    </location>
</feature>
<protein>
    <submittedName>
        <fullName evidence="2">Uncharacterized protein</fullName>
    </submittedName>
</protein>
<sequence>MDSTSSSCASSSAEWSADPKELLPTKWRPNLFAGLSSSQRIRPRGDEPEKSYRSKAEMTRKLATELRHEYSLTTPSIEYPPGSDTEELKFYEPHLKHMLKRLCPDTERADVSSVKACKNKIDLARNLLGEKYNILKSQTTHGSSNERDTAVNTSGYLAKLYIAPSVEGIRAFNYYSTLSLDDREEMDNLEGHICAEYARKKGSTQFKLLHPTGYTDSSFGPVFSKNWKALAEVYPEFDVKPGKFMLEKGLSVEMLTGSSENPRPQMVPVTSSTPPKDDDASDPTISSALPSTSEEKRLMPNLYSEARRLGNSDFEELSSVEVNKKEREAASARAMEHFGKIMADKYRMNEVVVKTNTSSLSLSDPQQFSEIAQSPIKKPYSIPIPPMQYLPGPANEQIESYSPHLQIMLSREGYSDLRRFAPSSRIAPCMTNIDRVRKLVKGSETFEPQDYYEKAKACSSTIPARLYGVRRPGRPPRLYPYHSDVTDHSMMQQIQDDVTRQALSENALNNSSHISKEPSDSIAEEYAVKWISEELREAMADVYQEFSEDQTGKYALTDKGLSTEMVNLLEGH</sequence>
<gene>
    <name evidence="2" type="ORF">I206_01351</name>
    <name evidence="3" type="ORF">I206_103646</name>
</gene>
<dbReference type="EMBL" id="CP144522">
    <property type="protein sequence ID" value="WWC69703.1"/>
    <property type="molecule type" value="Genomic_DNA"/>
</dbReference>
<evidence type="ECO:0000313" key="2">
    <source>
        <dbReference type="EMBL" id="OCF52067.1"/>
    </source>
</evidence>
<organism evidence="2">
    <name type="scientific">Kwoniella pini CBS 10737</name>
    <dbReference type="NCBI Taxonomy" id="1296096"/>
    <lineage>
        <taxon>Eukaryota</taxon>
        <taxon>Fungi</taxon>
        <taxon>Dikarya</taxon>
        <taxon>Basidiomycota</taxon>
        <taxon>Agaricomycotina</taxon>
        <taxon>Tremellomycetes</taxon>
        <taxon>Tremellales</taxon>
        <taxon>Cryptococcaceae</taxon>
        <taxon>Kwoniella</taxon>
    </lineage>
</organism>
<feature type="region of interest" description="Disordered" evidence="1">
    <location>
        <begin position="34"/>
        <end position="57"/>
    </location>
</feature>
<proteinExistence type="predicted"/>
<reference evidence="3" key="2">
    <citation type="submission" date="2013-07" db="EMBL/GenBank/DDBJ databases">
        <authorList>
            <consortium name="The Broad Institute Genome Sequencing Platform"/>
            <person name="Cuomo C."/>
            <person name="Litvintseva A."/>
            <person name="Chen Y."/>
            <person name="Heitman J."/>
            <person name="Sun S."/>
            <person name="Springer D."/>
            <person name="Dromer F."/>
            <person name="Young S.K."/>
            <person name="Zeng Q."/>
            <person name="Gargeya S."/>
            <person name="Fitzgerald M."/>
            <person name="Abouelleil A."/>
            <person name="Alvarado L."/>
            <person name="Berlin A.M."/>
            <person name="Chapman S.B."/>
            <person name="Dewar J."/>
            <person name="Goldberg J."/>
            <person name="Griggs A."/>
            <person name="Gujja S."/>
            <person name="Hansen M."/>
            <person name="Howarth C."/>
            <person name="Imamovic A."/>
            <person name="Larimer J."/>
            <person name="McCowan C."/>
            <person name="Murphy C."/>
            <person name="Pearson M."/>
            <person name="Priest M."/>
            <person name="Roberts A."/>
            <person name="Saif S."/>
            <person name="Shea T."/>
            <person name="Sykes S."/>
            <person name="Wortman J."/>
            <person name="Nusbaum C."/>
            <person name="Birren B."/>
        </authorList>
    </citation>
    <scope>NUCLEOTIDE SEQUENCE</scope>
    <source>
        <strain evidence="3">CBS 10737</strain>
    </source>
</reference>
<dbReference type="GeneID" id="30169720"/>
<evidence type="ECO:0000313" key="3">
    <source>
        <dbReference type="EMBL" id="WWC69703.1"/>
    </source>
</evidence>
<evidence type="ECO:0000256" key="1">
    <source>
        <dbReference type="SAM" id="MobiDB-lite"/>
    </source>
</evidence>
<name>A0A1B9I990_9TREE</name>
<dbReference type="Proteomes" id="UP000094020">
    <property type="component" value="Chromosome 4"/>
</dbReference>
<reference evidence="2" key="1">
    <citation type="submission" date="2013-07" db="EMBL/GenBank/DDBJ databases">
        <title>The Genome Sequence of Cryptococcus pinus CBS10737.</title>
        <authorList>
            <consortium name="The Broad Institute Genome Sequencing Platform"/>
            <person name="Cuomo C."/>
            <person name="Litvintseva A."/>
            <person name="Chen Y."/>
            <person name="Heitman J."/>
            <person name="Sun S."/>
            <person name="Springer D."/>
            <person name="Dromer F."/>
            <person name="Young S.K."/>
            <person name="Zeng Q."/>
            <person name="Gargeya S."/>
            <person name="Fitzgerald M."/>
            <person name="Abouelleil A."/>
            <person name="Alvarado L."/>
            <person name="Berlin A.M."/>
            <person name="Chapman S.B."/>
            <person name="Dewar J."/>
            <person name="Goldberg J."/>
            <person name="Griggs A."/>
            <person name="Gujja S."/>
            <person name="Hansen M."/>
            <person name="Howarth C."/>
            <person name="Imamovic A."/>
            <person name="Larimer J."/>
            <person name="McCowan C."/>
            <person name="Murphy C."/>
            <person name="Pearson M."/>
            <person name="Priest M."/>
            <person name="Roberts A."/>
            <person name="Saif S."/>
            <person name="Shea T."/>
            <person name="Sykes S."/>
            <person name="Wortman J."/>
            <person name="Nusbaum C."/>
            <person name="Birren B."/>
        </authorList>
    </citation>
    <scope>NUCLEOTIDE SEQUENCE [LARGE SCALE GENOMIC DNA]</scope>
    <source>
        <strain evidence="2">CBS 10737</strain>
    </source>
</reference>
<evidence type="ECO:0000313" key="4">
    <source>
        <dbReference type="Proteomes" id="UP000094020"/>
    </source>
</evidence>